<feature type="region of interest" description="Disordered" evidence="1">
    <location>
        <begin position="132"/>
        <end position="157"/>
    </location>
</feature>
<dbReference type="InterPro" id="IPR038804">
    <property type="entry name" value="RGF3"/>
</dbReference>
<dbReference type="PANTHER" id="PTHR36313:SF1">
    <property type="entry name" value="PROTEIN GOLVEN 11-RELATED"/>
    <property type="match status" value="1"/>
</dbReference>
<organism evidence="3 4">
    <name type="scientific">Dipteronia dyeriana</name>
    <dbReference type="NCBI Taxonomy" id="168575"/>
    <lineage>
        <taxon>Eukaryota</taxon>
        <taxon>Viridiplantae</taxon>
        <taxon>Streptophyta</taxon>
        <taxon>Embryophyta</taxon>
        <taxon>Tracheophyta</taxon>
        <taxon>Spermatophyta</taxon>
        <taxon>Magnoliopsida</taxon>
        <taxon>eudicotyledons</taxon>
        <taxon>Gunneridae</taxon>
        <taxon>Pentapetalae</taxon>
        <taxon>rosids</taxon>
        <taxon>malvids</taxon>
        <taxon>Sapindales</taxon>
        <taxon>Sapindaceae</taxon>
        <taxon>Hippocastanoideae</taxon>
        <taxon>Acereae</taxon>
        <taxon>Dipteronia</taxon>
    </lineage>
</organism>
<feature type="transmembrane region" description="Helical" evidence="2">
    <location>
        <begin position="67"/>
        <end position="86"/>
    </location>
</feature>
<evidence type="ECO:0000256" key="2">
    <source>
        <dbReference type="SAM" id="Phobius"/>
    </source>
</evidence>
<evidence type="ECO:0000256" key="1">
    <source>
        <dbReference type="SAM" id="MobiDB-lite"/>
    </source>
</evidence>
<protein>
    <submittedName>
        <fullName evidence="3">Uncharacterized protein</fullName>
    </submittedName>
</protein>
<dbReference type="GO" id="GO:0005615">
    <property type="term" value="C:extracellular space"/>
    <property type="evidence" value="ECO:0007669"/>
    <property type="project" value="TreeGrafter"/>
</dbReference>
<dbReference type="GO" id="GO:0008083">
    <property type="term" value="F:growth factor activity"/>
    <property type="evidence" value="ECO:0007669"/>
    <property type="project" value="InterPro"/>
</dbReference>
<comment type="caution">
    <text evidence="3">The sequence shown here is derived from an EMBL/GenBank/DDBJ whole genome shotgun (WGS) entry which is preliminary data.</text>
</comment>
<dbReference type="GO" id="GO:0010082">
    <property type="term" value="P:regulation of root meristem growth"/>
    <property type="evidence" value="ECO:0007669"/>
    <property type="project" value="InterPro"/>
</dbReference>
<sequence length="210" mass="23266">MNFENLTLTLTNFILVLFKQSKKEPLSRRLHGGRQEQNARSFTFTYVNILNNRHTPARLRSMAQMKFITAFLVILMFAAGFSISHAHQDGDGDSEVSTTFSKGKGVVDEETATIATKQIVGGRKMSPVVKERNPENMKESSGSAIERTPISSTSSHSLAGICDGKLKENAIDCKKTVSHNHISHEDVDDKGCVAFDADYHAPRHHPPQNN</sequence>
<keyword evidence="4" id="KW-1185">Reference proteome</keyword>
<dbReference type="AlphaFoldDB" id="A0AAD9WN17"/>
<reference evidence="3" key="1">
    <citation type="journal article" date="2023" name="Plant J.">
        <title>Genome sequences and population genomics provide insights into the demographic history, inbreeding, and mutation load of two 'living fossil' tree species of Dipteronia.</title>
        <authorList>
            <person name="Feng Y."/>
            <person name="Comes H.P."/>
            <person name="Chen J."/>
            <person name="Zhu S."/>
            <person name="Lu R."/>
            <person name="Zhang X."/>
            <person name="Li P."/>
            <person name="Qiu J."/>
            <person name="Olsen K.M."/>
            <person name="Qiu Y."/>
        </authorList>
    </citation>
    <scope>NUCLEOTIDE SEQUENCE</scope>
    <source>
        <strain evidence="3">KIB01</strain>
    </source>
</reference>
<dbReference type="Proteomes" id="UP001280121">
    <property type="component" value="Unassembled WGS sequence"/>
</dbReference>
<dbReference type="GO" id="GO:0010628">
    <property type="term" value="P:positive regulation of gene expression"/>
    <property type="evidence" value="ECO:0007669"/>
    <property type="project" value="TreeGrafter"/>
</dbReference>
<dbReference type="GO" id="GO:0030154">
    <property type="term" value="P:cell differentiation"/>
    <property type="evidence" value="ECO:0007669"/>
    <property type="project" value="TreeGrafter"/>
</dbReference>
<keyword evidence="2" id="KW-1133">Transmembrane helix</keyword>
<dbReference type="PANTHER" id="PTHR36313">
    <property type="entry name" value="ROOT MERISTEM GROWTH FACTOR 2"/>
    <property type="match status" value="1"/>
</dbReference>
<dbReference type="GO" id="GO:0008284">
    <property type="term" value="P:positive regulation of cell population proliferation"/>
    <property type="evidence" value="ECO:0007669"/>
    <property type="project" value="TreeGrafter"/>
</dbReference>
<dbReference type="EMBL" id="JANJYI010000009">
    <property type="protein sequence ID" value="KAK2635970.1"/>
    <property type="molecule type" value="Genomic_DNA"/>
</dbReference>
<name>A0AAD9WN17_9ROSI</name>
<gene>
    <name evidence="3" type="ORF">Ddye_030762</name>
</gene>
<feature type="compositionally biased region" description="Polar residues" evidence="1">
    <location>
        <begin position="139"/>
        <end position="157"/>
    </location>
</feature>
<keyword evidence="2" id="KW-0472">Membrane</keyword>
<proteinExistence type="predicted"/>
<accession>A0AAD9WN17</accession>
<evidence type="ECO:0000313" key="3">
    <source>
        <dbReference type="EMBL" id="KAK2635970.1"/>
    </source>
</evidence>
<evidence type="ECO:0000313" key="4">
    <source>
        <dbReference type="Proteomes" id="UP001280121"/>
    </source>
</evidence>
<keyword evidence="2" id="KW-0812">Transmembrane</keyword>